<dbReference type="GO" id="GO:0008270">
    <property type="term" value="F:zinc ion binding"/>
    <property type="evidence" value="ECO:0007669"/>
    <property type="project" value="InterPro"/>
</dbReference>
<evidence type="ECO:0000256" key="5">
    <source>
        <dbReference type="ARBA" id="ARBA00023125"/>
    </source>
</evidence>
<evidence type="ECO:0000313" key="11">
    <source>
        <dbReference type="Proteomes" id="UP000279259"/>
    </source>
</evidence>
<evidence type="ECO:0000259" key="9">
    <source>
        <dbReference type="PROSITE" id="PS50048"/>
    </source>
</evidence>
<comment type="subcellular location">
    <subcellularLocation>
        <location evidence="1">Nucleus</location>
    </subcellularLocation>
</comment>
<dbReference type="OrthoDB" id="3163292at2759"/>
<dbReference type="PANTHER" id="PTHR31845:SF34">
    <property type="entry name" value="TRANSCRIPTIONAL ACTIVATOR OF PROTEASES PRTT"/>
    <property type="match status" value="1"/>
</dbReference>
<dbReference type="Gene3D" id="4.10.240.10">
    <property type="entry name" value="Zn(2)-C6 fungal-type DNA-binding domain"/>
    <property type="match status" value="1"/>
</dbReference>
<dbReference type="InterPro" id="IPR036864">
    <property type="entry name" value="Zn2-C6_fun-type_DNA-bd_sf"/>
</dbReference>
<keyword evidence="4" id="KW-0805">Transcription regulation</keyword>
<dbReference type="CDD" id="cd00067">
    <property type="entry name" value="GAL4"/>
    <property type="match status" value="1"/>
</dbReference>
<keyword evidence="3" id="KW-0862">Zinc</keyword>
<keyword evidence="7" id="KW-0539">Nucleus</keyword>
<comment type="caution">
    <text evidence="10">The sequence shown here is derived from an EMBL/GenBank/DDBJ whole genome shotgun (WGS) entry which is preliminary data.</text>
</comment>
<dbReference type="InterPro" id="IPR051089">
    <property type="entry name" value="prtT"/>
</dbReference>
<organism evidence="10 11">
    <name type="scientific">Saitozyma podzolica</name>
    <dbReference type="NCBI Taxonomy" id="1890683"/>
    <lineage>
        <taxon>Eukaryota</taxon>
        <taxon>Fungi</taxon>
        <taxon>Dikarya</taxon>
        <taxon>Basidiomycota</taxon>
        <taxon>Agaricomycotina</taxon>
        <taxon>Tremellomycetes</taxon>
        <taxon>Tremellales</taxon>
        <taxon>Trimorphomycetaceae</taxon>
        <taxon>Saitozyma</taxon>
    </lineage>
</organism>
<evidence type="ECO:0000256" key="6">
    <source>
        <dbReference type="ARBA" id="ARBA00023163"/>
    </source>
</evidence>
<evidence type="ECO:0000313" key="10">
    <source>
        <dbReference type="EMBL" id="RSH82918.1"/>
    </source>
</evidence>
<gene>
    <name evidence="10" type="ORF">EHS25_005908</name>
</gene>
<dbReference type="PROSITE" id="PS50048">
    <property type="entry name" value="ZN2_CY6_FUNGAL_2"/>
    <property type="match status" value="1"/>
</dbReference>
<dbReference type="InterPro" id="IPR007219">
    <property type="entry name" value="XnlR_reg_dom"/>
</dbReference>
<sequence>MEAGIREHCIGSAVSLQDSVVGLGPASELSRMERRPSPAAVTPGEASSSVGQRTAQASSVGDSDQTKRPRRESANQRAAQACLRCRKQKLRCLGDNPCLRCVKRRIACNFKEKESRAAVEDEVTVRDRIADTVSVTGERGFEPPRLGVSLDTTVPPTSTHHGASSTADKTPAGSIGFTDGSAHAGGRDNDVLQSGPTESLYEAPFRRLIRPSRRNSPEPASRDEVPRFRCETRVYQEHDDPINTGIVDPVLAETLFRFFVDHCHPFLPIINITQEDAFASVRGSAPLFSAVISTASRFYSKYRDRRESTGPALDGSIPARLANLAEAHLGQTLLRRHYALSDVQAILLLTAWGLQSAGRSGPDPWVVTGHAARVSRRLGVHKALAQAAAKARATEQGSEEWCKLGSFVPQWRTWLCWFTFDGFLSLGFGRPQSTQFETVDESGFLQMRLHQAVVPWPGSSASLSLYGDVYIAGLVQLTQIGRDLINWIEMLVDPEKAIYADPRRAEIFRGMDLSMKNMFRELNARIEDWSRLWVWTGEIERSSPLTSKADHLRLCLNSYALKGRADEDEEIAKCLRAAQSAATSTIQTHHESSQTDLGLSFATDAAVFLIQITKAPVAIQAVLEVDNAVLTHHWKMSVNILESSDLSETRLGTYLAKTICEIGRKTSIDDQSDAFDPHSLFSANYLPVADPGALNDDAFNIEDYFQGQADFDLKYLLGLPSDGESILQEGIGGAGFSGDAGFGMDVMSGVGQRWSGQDIQALIAFPQDGTAS</sequence>
<keyword evidence="2" id="KW-0479">Metal-binding</keyword>
<protein>
    <recommendedName>
        <fullName evidence="9">Zn(2)-C6 fungal-type domain-containing protein</fullName>
    </recommendedName>
</protein>
<feature type="domain" description="Zn(2)-C6 fungal-type" evidence="9">
    <location>
        <begin position="81"/>
        <end position="110"/>
    </location>
</feature>
<dbReference type="InterPro" id="IPR001138">
    <property type="entry name" value="Zn2Cys6_DnaBD"/>
</dbReference>
<evidence type="ECO:0000256" key="4">
    <source>
        <dbReference type="ARBA" id="ARBA00023015"/>
    </source>
</evidence>
<dbReference type="Proteomes" id="UP000279259">
    <property type="component" value="Unassembled WGS sequence"/>
</dbReference>
<evidence type="ECO:0000256" key="3">
    <source>
        <dbReference type="ARBA" id="ARBA00022833"/>
    </source>
</evidence>
<dbReference type="Pfam" id="PF04082">
    <property type="entry name" value="Fungal_trans"/>
    <property type="match status" value="1"/>
</dbReference>
<feature type="compositionally biased region" description="Basic and acidic residues" evidence="8">
    <location>
        <begin position="64"/>
        <end position="74"/>
    </location>
</feature>
<dbReference type="AlphaFoldDB" id="A0A427XVJ1"/>
<dbReference type="PANTHER" id="PTHR31845">
    <property type="entry name" value="FINGER DOMAIN PROTEIN, PUTATIVE-RELATED"/>
    <property type="match status" value="1"/>
</dbReference>
<keyword evidence="11" id="KW-1185">Reference proteome</keyword>
<keyword evidence="5" id="KW-0238">DNA-binding</keyword>
<dbReference type="SMART" id="SM00066">
    <property type="entry name" value="GAL4"/>
    <property type="match status" value="1"/>
</dbReference>
<dbReference type="EMBL" id="RSCD01000026">
    <property type="protein sequence ID" value="RSH82918.1"/>
    <property type="molecule type" value="Genomic_DNA"/>
</dbReference>
<reference evidence="10 11" key="1">
    <citation type="submission" date="2018-11" db="EMBL/GenBank/DDBJ databases">
        <title>Genome sequence of Saitozyma podzolica DSM 27192.</title>
        <authorList>
            <person name="Aliyu H."/>
            <person name="Gorte O."/>
            <person name="Ochsenreither K."/>
        </authorList>
    </citation>
    <scope>NUCLEOTIDE SEQUENCE [LARGE SCALE GENOMIC DNA]</scope>
    <source>
        <strain evidence="10 11">DSM 27192</strain>
    </source>
</reference>
<feature type="region of interest" description="Disordered" evidence="8">
    <location>
        <begin position="137"/>
        <end position="225"/>
    </location>
</feature>
<evidence type="ECO:0000256" key="7">
    <source>
        <dbReference type="ARBA" id="ARBA00023242"/>
    </source>
</evidence>
<dbReference type="Pfam" id="PF00172">
    <property type="entry name" value="Zn_clus"/>
    <property type="match status" value="1"/>
</dbReference>
<dbReference type="STRING" id="1890683.A0A427XVJ1"/>
<dbReference type="PROSITE" id="PS00463">
    <property type="entry name" value="ZN2_CY6_FUNGAL_1"/>
    <property type="match status" value="1"/>
</dbReference>
<evidence type="ECO:0000256" key="8">
    <source>
        <dbReference type="SAM" id="MobiDB-lite"/>
    </source>
</evidence>
<feature type="region of interest" description="Disordered" evidence="8">
    <location>
        <begin position="24"/>
        <end position="76"/>
    </location>
</feature>
<dbReference type="GO" id="GO:0006351">
    <property type="term" value="P:DNA-templated transcription"/>
    <property type="evidence" value="ECO:0007669"/>
    <property type="project" value="InterPro"/>
</dbReference>
<proteinExistence type="predicted"/>
<keyword evidence="6" id="KW-0804">Transcription</keyword>
<dbReference type="GO" id="GO:0000981">
    <property type="term" value="F:DNA-binding transcription factor activity, RNA polymerase II-specific"/>
    <property type="evidence" value="ECO:0007669"/>
    <property type="project" value="InterPro"/>
</dbReference>
<feature type="compositionally biased region" description="Polar residues" evidence="8">
    <location>
        <begin position="150"/>
        <end position="168"/>
    </location>
</feature>
<dbReference type="GO" id="GO:0005634">
    <property type="term" value="C:nucleus"/>
    <property type="evidence" value="ECO:0007669"/>
    <property type="project" value="UniProtKB-SubCell"/>
</dbReference>
<feature type="compositionally biased region" description="Polar residues" evidence="8">
    <location>
        <begin position="45"/>
        <end position="63"/>
    </location>
</feature>
<dbReference type="SUPFAM" id="SSF57701">
    <property type="entry name" value="Zn2/Cys6 DNA-binding domain"/>
    <property type="match status" value="1"/>
</dbReference>
<accession>A0A427XVJ1</accession>
<dbReference type="GO" id="GO:0000976">
    <property type="term" value="F:transcription cis-regulatory region binding"/>
    <property type="evidence" value="ECO:0007669"/>
    <property type="project" value="TreeGrafter"/>
</dbReference>
<evidence type="ECO:0000256" key="1">
    <source>
        <dbReference type="ARBA" id="ARBA00004123"/>
    </source>
</evidence>
<evidence type="ECO:0000256" key="2">
    <source>
        <dbReference type="ARBA" id="ARBA00022723"/>
    </source>
</evidence>
<dbReference type="CDD" id="cd12148">
    <property type="entry name" value="fungal_TF_MHR"/>
    <property type="match status" value="1"/>
</dbReference>
<name>A0A427XVJ1_9TREE</name>